<dbReference type="VEuPathDB" id="FungiDB:GMDG_01737"/>
<gene>
    <name evidence="2" type="ORF">VC83_03606</name>
</gene>
<dbReference type="GeneID" id="36286682"/>
<proteinExistence type="predicted"/>
<dbReference type="InterPro" id="IPR046341">
    <property type="entry name" value="SET_dom_sf"/>
</dbReference>
<dbReference type="SUPFAM" id="SSF82199">
    <property type="entry name" value="SET domain"/>
    <property type="match status" value="1"/>
</dbReference>
<feature type="domain" description="SET" evidence="1">
    <location>
        <begin position="89"/>
        <end position="222"/>
    </location>
</feature>
<sequence length="265" mass="29047">MSTDKMVSPAGVCWTLADDFSLWWAEGEVVTGKEKGVGPVTPILPEPTAGAAPTPGPMEQVTCPSLVEEASQAAVTAQTSGSSRASGSSLFSIRPSPKGGMGAFALWDIPESTVIMKELALFLATDGKGHLAEELEKLSAEERTEFSKLACYELLDRDRDIAIFKTNRFRAGSSSGIFLVASRFNHSCNPVIRYSYDNSNRELIFATKRDVKEGEELTIMYTPNSQHLSMDYGFLCDCGVCDPPLKVPVYYDRWADKVPHETDDW</sequence>
<dbReference type="Pfam" id="PF00856">
    <property type="entry name" value="SET"/>
    <property type="match status" value="1"/>
</dbReference>
<dbReference type="InterPro" id="IPR053185">
    <property type="entry name" value="SET_domain_protein"/>
</dbReference>
<dbReference type="SMART" id="SM00317">
    <property type="entry name" value="SET"/>
    <property type="match status" value="1"/>
</dbReference>
<protein>
    <recommendedName>
        <fullName evidence="1">SET domain-containing protein</fullName>
    </recommendedName>
</protein>
<dbReference type="InterPro" id="IPR001214">
    <property type="entry name" value="SET_dom"/>
</dbReference>
<dbReference type="PANTHER" id="PTHR47332">
    <property type="entry name" value="SET DOMAIN-CONTAINING PROTEIN 5"/>
    <property type="match status" value="1"/>
</dbReference>
<dbReference type="PANTHER" id="PTHR47332:SF4">
    <property type="entry name" value="SET DOMAIN-CONTAINING PROTEIN 5"/>
    <property type="match status" value="1"/>
</dbReference>
<dbReference type="Gene3D" id="2.170.270.10">
    <property type="entry name" value="SET domain"/>
    <property type="match status" value="1"/>
</dbReference>
<name>A0A177AE89_9PEZI</name>
<dbReference type="eggNOG" id="KOG2084">
    <property type="taxonomic scope" value="Eukaryota"/>
</dbReference>
<dbReference type="RefSeq" id="XP_024325707.1">
    <property type="nucleotide sequence ID" value="XM_024467252.1"/>
</dbReference>
<evidence type="ECO:0000313" key="2">
    <source>
        <dbReference type="EMBL" id="OAF60426.1"/>
    </source>
</evidence>
<organism evidence="2">
    <name type="scientific">Pseudogymnoascus destructans</name>
    <dbReference type="NCBI Taxonomy" id="655981"/>
    <lineage>
        <taxon>Eukaryota</taxon>
        <taxon>Fungi</taxon>
        <taxon>Dikarya</taxon>
        <taxon>Ascomycota</taxon>
        <taxon>Pezizomycotina</taxon>
        <taxon>Leotiomycetes</taxon>
        <taxon>Thelebolales</taxon>
        <taxon>Thelebolaceae</taxon>
        <taxon>Pseudogymnoascus</taxon>
    </lineage>
</organism>
<dbReference type="OrthoDB" id="265717at2759"/>
<dbReference type="EMBL" id="KV441391">
    <property type="protein sequence ID" value="OAF60426.1"/>
    <property type="molecule type" value="Genomic_DNA"/>
</dbReference>
<dbReference type="PROSITE" id="PS50280">
    <property type="entry name" value="SET"/>
    <property type="match status" value="1"/>
</dbReference>
<dbReference type="CDD" id="cd20071">
    <property type="entry name" value="SET_SMYD"/>
    <property type="match status" value="1"/>
</dbReference>
<dbReference type="AlphaFoldDB" id="A0A177AE89"/>
<evidence type="ECO:0000259" key="1">
    <source>
        <dbReference type="PROSITE" id="PS50280"/>
    </source>
</evidence>
<dbReference type="Proteomes" id="UP000077154">
    <property type="component" value="Unassembled WGS sequence"/>
</dbReference>
<accession>A0A177AE89</accession>
<reference evidence="2" key="1">
    <citation type="submission" date="2016-03" db="EMBL/GenBank/DDBJ databases">
        <title>Updated assembly of Pseudogymnoascus destructans, the fungus causing white-nose syndrome of bats.</title>
        <authorList>
            <person name="Palmer J.M."/>
            <person name="Drees K.P."/>
            <person name="Foster J.T."/>
            <person name="Lindner D.L."/>
        </authorList>
    </citation>
    <scope>NUCLEOTIDE SEQUENCE [LARGE SCALE GENOMIC DNA]</scope>
    <source>
        <strain evidence="2">20631-21</strain>
    </source>
</reference>